<dbReference type="PATRIC" id="fig|320787.5.peg.5247"/>
<dbReference type="EMBL" id="CP012040">
    <property type="protein sequence ID" value="AKP54117.1"/>
    <property type="molecule type" value="Genomic_DNA"/>
</dbReference>
<evidence type="ECO:0000313" key="5">
    <source>
        <dbReference type="Proteomes" id="UP000036520"/>
    </source>
</evidence>
<accession>A0A0H4Q0G1</accession>
<dbReference type="PRINTS" id="PR00081">
    <property type="entry name" value="GDHRDH"/>
</dbReference>
<keyword evidence="5" id="KW-1185">Reference proteome</keyword>
<comment type="similarity">
    <text evidence="1">Belongs to the short-chain dehydrogenases/reductases (SDR) family.</text>
</comment>
<dbReference type="InterPro" id="IPR036291">
    <property type="entry name" value="NAD(P)-bd_dom_sf"/>
</dbReference>
<dbReference type="OrthoDB" id="9788235at2"/>
<evidence type="ECO:0000259" key="3">
    <source>
        <dbReference type="SMART" id="SM00822"/>
    </source>
</evidence>
<dbReference type="GO" id="GO:0016616">
    <property type="term" value="F:oxidoreductase activity, acting on the CH-OH group of donors, NAD or NADP as acceptor"/>
    <property type="evidence" value="ECO:0007669"/>
    <property type="project" value="TreeGrafter"/>
</dbReference>
<evidence type="ECO:0000256" key="2">
    <source>
        <dbReference type="ARBA" id="ARBA00023002"/>
    </source>
</evidence>
<dbReference type="FunFam" id="3.40.50.720:FF:000173">
    <property type="entry name" value="3-oxoacyl-[acyl-carrier protein] reductase"/>
    <property type="match status" value="1"/>
</dbReference>
<sequence length="256" mass="27572">MKRVALVTGGSRGIGLGIAKCLAKQNFDLAINGMRKEEDTSASLEELKALGADVLYCRGDVGSAEERQGIMAKINSHYGRLNVLVNNAGVAPKERKDILEATEESFDYVLKTNLNSAYFLSQLAANWMIEQKRKAEDFAGSIINVSSISATVASVNRGEYCVAKAGMSMATQLFAVRLGEFNIPVFEVRPGVIATDMTSGVKEKYDKLIGEGLMVQPRWGLPEDVGLAVTALAKGDFPYSTGQVIMVDGGLTLPRL</sequence>
<gene>
    <name evidence="4" type="ORF">CA2015_4793</name>
</gene>
<dbReference type="SUPFAM" id="SSF51735">
    <property type="entry name" value="NAD(P)-binding Rossmann-fold domains"/>
    <property type="match status" value="1"/>
</dbReference>
<dbReference type="PANTHER" id="PTHR42760">
    <property type="entry name" value="SHORT-CHAIN DEHYDROGENASES/REDUCTASES FAMILY MEMBER"/>
    <property type="match status" value="1"/>
</dbReference>
<dbReference type="SMART" id="SM00822">
    <property type="entry name" value="PKS_KR"/>
    <property type="match status" value="1"/>
</dbReference>
<proteinExistence type="inferred from homology"/>
<feature type="domain" description="Ketoreductase" evidence="3">
    <location>
        <begin position="3"/>
        <end position="186"/>
    </location>
</feature>
<evidence type="ECO:0000256" key="1">
    <source>
        <dbReference type="ARBA" id="ARBA00006484"/>
    </source>
</evidence>
<dbReference type="Proteomes" id="UP000036520">
    <property type="component" value="Chromosome"/>
</dbReference>
<evidence type="ECO:0000313" key="4">
    <source>
        <dbReference type="EMBL" id="AKP54117.1"/>
    </source>
</evidence>
<dbReference type="InterPro" id="IPR057326">
    <property type="entry name" value="KR_dom"/>
</dbReference>
<organism evidence="4 5">
    <name type="scientific">Cyclobacterium amurskyense</name>
    <dbReference type="NCBI Taxonomy" id="320787"/>
    <lineage>
        <taxon>Bacteria</taxon>
        <taxon>Pseudomonadati</taxon>
        <taxon>Bacteroidota</taxon>
        <taxon>Cytophagia</taxon>
        <taxon>Cytophagales</taxon>
        <taxon>Cyclobacteriaceae</taxon>
        <taxon>Cyclobacterium</taxon>
    </lineage>
</organism>
<dbReference type="InterPro" id="IPR002347">
    <property type="entry name" value="SDR_fam"/>
</dbReference>
<dbReference type="STRING" id="320787.CA2015_4793"/>
<dbReference type="Pfam" id="PF13561">
    <property type="entry name" value="adh_short_C2"/>
    <property type="match status" value="1"/>
</dbReference>
<dbReference type="NCBIfam" id="NF009386">
    <property type="entry name" value="PRK12745.1"/>
    <property type="match status" value="1"/>
</dbReference>
<dbReference type="KEGG" id="camu:CA2015_4793"/>
<dbReference type="RefSeq" id="WP_048644137.1">
    <property type="nucleotide sequence ID" value="NZ_CP012040.1"/>
</dbReference>
<dbReference type="AlphaFoldDB" id="A0A0H4Q0G1"/>
<reference evidence="4 5" key="1">
    <citation type="submission" date="2015-07" db="EMBL/GenBank/DDBJ databases">
        <authorList>
            <person name="Kim K.M."/>
        </authorList>
    </citation>
    <scope>NUCLEOTIDE SEQUENCE [LARGE SCALE GENOMIC DNA]</scope>
    <source>
        <strain evidence="4 5">KCTC 12363</strain>
    </source>
</reference>
<keyword evidence="2" id="KW-0560">Oxidoreductase</keyword>
<protein>
    <submittedName>
        <fullName evidence="4">Short-chain dehydrogenase/reductase SDR</fullName>
    </submittedName>
</protein>
<dbReference type="Gene3D" id="3.40.50.720">
    <property type="entry name" value="NAD(P)-binding Rossmann-like Domain"/>
    <property type="match status" value="1"/>
</dbReference>
<name>A0A0H4Q0G1_9BACT</name>
<dbReference type="PRINTS" id="PR00080">
    <property type="entry name" value="SDRFAMILY"/>
</dbReference>